<dbReference type="GO" id="GO:0009306">
    <property type="term" value="P:protein secretion"/>
    <property type="evidence" value="ECO:0007669"/>
    <property type="project" value="TreeGrafter"/>
</dbReference>
<dbReference type="InterPro" id="IPR039600">
    <property type="entry name" value="TANGO6/Rtp1"/>
</dbReference>
<comment type="similarity">
    <text evidence="1">Belongs to the Tango6 family.</text>
</comment>
<feature type="domain" description="TANGO6 N-terminal" evidence="4">
    <location>
        <begin position="117"/>
        <end position="300"/>
    </location>
</feature>
<dbReference type="EMBL" id="GEEE01022994">
    <property type="protein sequence ID" value="JAP40231.1"/>
    <property type="molecule type" value="Transcribed_RNA"/>
</dbReference>
<dbReference type="InterPro" id="IPR057347">
    <property type="entry name" value="TANGO6_N"/>
</dbReference>
<gene>
    <name evidence="5" type="ORF">TR149331</name>
</gene>
<evidence type="ECO:0000259" key="4">
    <source>
        <dbReference type="Pfam" id="PF25267"/>
    </source>
</evidence>
<name>A0A0X3NJR6_SCHSO</name>
<dbReference type="InterPro" id="IPR011989">
    <property type="entry name" value="ARM-like"/>
</dbReference>
<dbReference type="AlphaFoldDB" id="A0A0X3NJR6"/>
<evidence type="ECO:0000256" key="2">
    <source>
        <dbReference type="SAM" id="MobiDB-lite"/>
    </source>
</evidence>
<proteinExistence type="inferred from homology"/>
<evidence type="ECO:0000259" key="3">
    <source>
        <dbReference type="Pfam" id="PF10363"/>
    </source>
</evidence>
<evidence type="ECO:0000313" key="5">
    <source>
        <dbReference type="EMBL" id="JAP40231.1"/>
    </source>
</evidence>
<protein>
    <submittedName>
        <fullName evidence="5">Uncharacterized protein</fullName>
    </submittedName>
</protein>
<reference evidence="5" key="1">
    <citation type="submission" date="2016-01" db="EMBL/GenBank/DDBJ databases">
        <title>Reference transcriptome for the parasite Schistocephalus solidus: insights into the molecular evolution of parasitism.</title>
        <authorList>
            <person name="Hebert F.O."/>
            <person name="Grambauer S."/>
            <person name="Barber I."/>
            <person name="Landry C.R."/>
            <person name="Aubin-Horth N."/>
        </authorList>
    </citation>
    <scope>NUCLEOTIDE SEQUENCE</scope>
</reference>
<dbReference type="Pfam" id="PF25267">
    <property type="entry name" value="TANGO6_N"/>
    <property type="match status" value="1"/>
</dbReference>
<dbReference type="Pfam" id="PF10363">
    <property type="entry name" value="RTP1_C1"/>
    <property type="match status" value="1"/>
</dbReference>
<feature type="region of interest" description="Disordered" evidence="2">
    <location>
        <begin position="367"/>
        <end position="391"/>
    </location>
</feature>
<feature type="compositionally biased region" description="Pro residues" evidence="2">
    <location>
        <begin position="370"/>
        <end position="379"/>
    </location>
</feature>
<dbReference type="InterPro" id="IPR016024">
    <property type="entry name" value="ARM-type_fold"/>
</dbReference>
<feature type="non-terminal residue" evidence="5">
    <location>
        <position position="1"/>
    </location>
</feature>
<organism evidence="5">
    <name type="scientific">Schistocephalus solidus</name>
    <name type="common">Tapeworm</name>
    <dbReference type="NCBI Taxonomy" id="70667"/>
    <lineage>
        <taxon>Eukaryota</taxon>
        <taxon>Metazoa</taxon>
        <taxon>Spiralia</taxon>
        <taxon>Lophotrochozoa</taxon>
        <taxon>Platyhelminthes</taxon>
        <taxon>Cestoda</taxon>
        <taxon>Eucestoda</taxon>
        <taxon>Diphyllobothriidea</taxon>
        <taxon>Diphyllobothriidae</taxon>
        <taxon>Schistocephalus</taxon>
    </lineage>
</organism>
<dbReference type="SUPFAM" id="SSF48371">
    <property type="entry name" value="ARM repeat"/>
    <property type="match status" value="1"/>
</dbReference>
<evidence type="ECO:0000256" key="1">
    <source>
        <dbReference type="ARBA" id="ARBA00005724"/>
    </source>
</evidence>
<accession>A0A0X3NJR6</accession>
<dbReference type="Gene3D" id="1.25.10.10">
    <property type="entry name" value="Leucine-rich Repeat Variant"/>
    <property type="match status" value="1"/>
</dbReference>
<sequence>TASKFFGICTLRIFGSVVDCVGLEKYLIMTSKERFTNLLNVLLPKNFEAVKDPSLCLRDCIQRYMDSLEDPSGLASTFVGAEIFDAHVACCLTLLSNMGTSEDLAAEAVAGNGKPLFSIYQTEQLSKCLEFVVCLGIYPFLSPGVSAPLELRMEHWEKFALPQRQDAPDKREKLSKVANCFAALWRSPTRELRSLLAPNLFLGDYIAVLLQLGYEPLSSAATPKSTDKQQQQEEEKDLIRQTREARRLLHNLLSDLPRPIALRELFFFQAGFCQSRKTTGSGGCRAPRWLQTACGRLISQLLIAKPRAPTHAAVEADYTPSLPATNTGERGTAVNDLILAVLDVIGGAQSADPRRIPAVAGALARILATPPSPPPPTSAQPPTLHKSSSVAAEDQAWRDRYYRSLAPQIINLLRTRTTATDIGDSQASRRAVERIGHLLAINTIHEICQRNVHLGAELFLEASLLQPLRQLLGPASTVIHEDDNGSSCQPPGPIDASTSCELLSDRELRRIVRFCADLLDTVHPSRALLTLLMRHSQPLFHIFACQLSLTEVDEPQSAPDSTSLIRDLESVLLALLKASEDSTVDLLRGWLSLDSLDPTTLEPVSPPPSRPLPVRLGVVLRPSLLIPQACEEEEEEEDASPVRVCLLAESASLNPLVNISAYVRAAVRLLQDLCPAEEAGTDQASTIAEERLKDSLFSQMESNMITAPSSLPSLLFISLISDVNRRVSDLVGGSNLDGADGGIILPTSSAASHEGNAFSPTALTASLLASSLLEQLSPDILWPKNPQLAVRLFSLTLNRLCLTLRTCSDCDAVTVMQEESLALVLGMLAFYVNHMEVGDKVPSAVRDCFAQLIPLLQQVEHVVSTRASASRDLARQLRISLCTRGAVPAGETPLVTSGVTVEAQSSEHTSVLFPTPNTSNQDRQSKPLIEEIFPASFTENATAEKSPAKMDEKLAAAFELLRDPLLPVRGHGLIEISRLLESRDPAVRGFEDKIYEVLVKQLDEDDSYLYLNAVRGLSALGNAFTDRLLPLLLRHFHSPKPAAPRIEFRLKMGEAIVRVLRDLGQMAAKYRDLVMSGLLKASSDADEYIRAASLSNMAEFACLLRHSIQPVVYDICGVLEDHLKHDSSPCVRKSAAFLAARGLFQGAPGDPLPSFLPPDVLRDVHRLLSDQSRIEKDPSVLEQIEAALGQLHARTQSSIFLKPDSADSLVKKIHVIRPFEN</sequence>
<dbReference type="PANTHER" id="PTHR20959:SF1">
    <property type="entry name" value="TRANSPORT AND GOLGI ORGANIZATION PROTEIN 6 HOMOLOG"/>
    <property type="match status" value="1"/>
</dbReference>
<dbReference type="PANTHER" id="PTHR20959">
    <property type="entry name" value="TRANSPORT AND GOLGI ORGANIZATION PROTEIN 6 FAMILY MEMBER"/>
    <property type="match status" value="1"/>
</dbReference>
<feature type="domain" description="RNA polymerase II assembly factor Rtp1 C-terminal" evidence="3">
    <location>
        <begin position="956"/>
        <end position="1066"/>
    </location>
</feature>
<dbReference type="InterPro" id="IPR019451">
    <property type="entry name" value="Rtp1_C1"/>
</dbReference>